<dbReference type="Pfam" id="PF04230">
    <property type="entry name" value="PS_pyruv_trans"/>
    <property type="match status" value="1"/>
</dbReference>
<dbReference type="InterPro" id="IPR007345">
    <property type="entry name" value="Polysacch_pyruvyl_Trfase"/>
</dbReference>
<dbReference type="AlphaFoldDB" id="A0AAU6WHI6"/>
<organism evidence="2 3">
    <name type="scientific">Glutamicibacter ectropisis</name>
    <dbReference type="NCBI Taxonomy" id="3046593"/>
    <lineage>
        <taxon>Bacteria</taxon>
        <taxon>Bacillati</taxon>
        <taxon>Actinomycetota</taxon>
        <taxon>Actinomycetes</taxon>
        <taxon>Micrococcales</taxon>
        <taxon>Micrococcaceae</taxon>
        <taxon>Glutamicibacter</taxon>
    </lineage>
</organism>
<evidence type="ECO:0000313" key="2">
    <source>
        <dbReference type="EMBL" id="XAO47244.1"/>
    </source>
</evidence>
<proteinExistence type="predicted"/>
<dbReference type="GO" id="GO:0016740">
    <property type="term" value="F:transferase activity"/>
    <property type="evidence" value="ECO:0007669"/>
    <property type="project" value="UniProtKB-KW"/>
</dbReference>
<gene>
    <name evidence="2" type="ORF">QMQ05_06910</name>
</gene>
<reference evidence="2 3" key="1">
    <citation type="submission" date="2023-05" db="EMBL/GenBank/DDBJ databases">
        <title>Glutamicibacter sp. B1, complete genome.</title>
        <authorList>
            <person name="Long Y.H."/>
            <person name="Fang T."/>
            <person name="Li X.Y."/>
        </authorList>
    </citation>
    <scope>NUCLEOTIDE SEQUENCE [LARGE SCALE GENOMIC DNA]</scope>
    <source>
        <strain evidence="2 3">B1</strain>
    </source>
</reference>
<keyword evidence="3" id="KW-1185">Reference proteome</keyword>
<dbReference type="EMBL" id="CP125942">
    <property type="protein sequence ID" value="XAO47244.1"/>
    <property type="molecule type" value="Genomic_DNA"/>
</dbReference>
<dbReference type="RefSeq" id="WP_345474115.1">
    <property type="nucleotide sequence ID" value="NZ_CP125942.1"/>
</dbReference>
<accession>A0AAU6WHI6</accession>
<keyword evidence="2" id="KW-0808">Transferase</keyword>
<evidence type="ECO:0000259" key="1">
    <source>
        <dbReference type="Pfam" id="PF04230"/>
    </source>
</evidence>
<name>A0AAU6WHI6_9MICC</name>
<protein>
    <submittedName>
        <fullName evidence="2">Polysaccharide pyruvyl transferase family protein</fullName>
    </submittedName>
</protein>
<evidence type="ECO:0000313" key="3">
    <source>
        <dbReference type="Proteomes" id="UP001486888"/>
    </source>
</evidence>
<sequence>MRIGLVGFFGWGNFGDELFFNIWREALSQHEITRMNDLIEKPYFTKSAVSKASSVDAILIGGGDLIRIESISPLYWNGAWTAKPIVVSGIGVAEESNLTRPDVIPRLQKFFSSTNVLSLSARDERSTEWITEKLNPKVPVRTVPDLVFADYVALKGRTQSFNAVPRIGFVLNKSQITQSDLRLWDRLSTAHASGKINATLMVLATGEQRERELDNLRRNGLREYAELFCDTTQMLDRLRGLDLVISAKFHALVVAAKYGIPYISLRETSKSIALTRYSPSTVIPLEIMEVMDPVFRGIGSATAASVFTKEHIRDMANAEISHLSGIINTIHQLKRS</sequence>
<feature type="domain" description="Polysaccharide pyruvyl transferase" evidence="1">
    <location>
        <begin position="13"/>
        <end position="265"/>
    </location>
</feature>
<dbReference type="KEGG" id="gey:QMQ05_06910"/>
<dbReference type="Proteomes" id="UP001486888">
    <property type="component" value="Chromosome"/>
</dbReference>